<evidence type="ECO:0000313" key="4">
    <source>
        <dbReference type="Proteomes" id="UP000179034"/>
    </source>
</evidence>
<dbReference type="EMBL" id="MFIW01000091">
    <property type="protein sequence ID" value="OGF97233.1"/>
    <property type="molecule type" value="Genomic_DNA"/>
</dbReference>
<accession>A0A1F5YAR0</accession>
<evidence type="ECO:0000259" key="2">
    <source>
        <dbReference type="Pfam" id="PF10633"/>
    </source>
</evidence>
<sequence>MIGWKNRSCSLSATRFSSEVNKLFGRKVPVVVFCIWFAAACIPFTRLPGQEAVQSEEVRFKILEVKKVYYELEEKKARYERARGLLEQDLISQEEFNKIESDYRAADVDYTRALLDLLYDQPHVLVEEAVKYQSPKGEKRVKLRIKNASGEAFQLDLLPIPEQDPLFKDLQWRNLSNVFVSLKLGETIISQPYEVRIPVLRYNTSQVLDFGLLRDVDEIVVSINFADRTIEKRVYLQKDASANIVSVVSTQFSQEANLGKSAAFDLSLERFTAEDNVFKLWVANLPSQIDHEFIDPKTDAKLTQIKFTEGVTTQDLLLKLYLSDHADKDVQIDRPIKFFVLVGSEGENAALAESTDGVHLEPQAIQDMKVGWVQLELIPRGVGEIEVKAQNLYHEIDPSDLVTMDIVIRNIGTRRLDNISITTDLPYNWRSSVSPDLIRLLHPGKEEVVKVSFYPPEGLEVGDYEAKIKTNAMANNRPVETEDKRVRIHVRAPTHLFGNIALGLSIVGVLLAIVIFGIRLSRR</sequence>
<keyword evidence="1" id="KW-0812">Transmembrane</keyword>
<organism evidence="3 4">
    <name type="scientific">Candidatus Glassbacteria bacterium RBG_16_58_8</name>
    <dbReference type="NCBI Taxonomy" id="1817866"/>
    <lineage>
        <taxon>Bacteria</taxon>
        <taxon>Candidatus Glassiibacteriota</taxon>
    </lineage>
</organism>
<protein>
    <recommendedName>
        <fullName evidence="2">Alpha-galactosidase NEW3 domain-containing protein</fullName>
    </recommendedName>
</protein>
<dbReference type="Proteomes" id="UP000179034">
    <property type="component" value="Unassembled WGS sequence"/>
</dbReference>
<dbReference type="PANTHER" id="PTHR39198:SF1">
    <property type="entry name" value="ALPHA-GALACTOSIDASE NEW3 DOMAIN-CONTAINING PROTEIN"/>
    <property type="match status" value="1"/>
</dbReference>
<evidence type="ECO:0000313" key="3">
    <source>
        <dbReference type="EMBL" id="OGF97233.1"/>
    </source>
</evidence>
<dbReference type="InterPro" id="IPR018905">
    <property type="entry name" value="A-galactase_NEW3"/>
</dbReference>
<keyword evidence="1" id="KW-0472">Membrane</keyword>
<gene>
    <name evidence="3" type="ORF">A2Z06_00395</name>
</gene>
<proteinExistence type="predicted"/>
<keyword evidence="1" id="KW-1133">Transmembrane helix</keyword>
<dbReference type="Pfam" id="PF10633">
    <property type="entry name" value="NPCBM_assoc"/>
    <property type="match status" value="1"/>
</dbReference>
<name>A0A1F5YAR0_9BACT</name>
<reference evidence="3 4" key="1">
    <citation type="journal article" date="2016" name="Nat. Commun.">
        <title>Thousands of microbial genomes shed light on interconnected biogeochemical processes in an aquifer system.</title>
        <authorList>
            <person name="Anantharaman K."/>
            <person name="Brown C.T."/>
            <person name="Hug L.A."/>
            <person name="Sharon I."/>
            <person name="Castelle C.J."/>
            <person name="Probst A.J."/>
            <person name="Thomas B.C."/>
            <person name="Singh A."/>
            <person name="Wilkins M.J."/>
            <person name="Karaoz U."/>
            <person name="Brodie E.L."/>
            <person name="Williams K.H."/>
            <person name="Hubbard S.S."/>
            <person name="Banfield J.F."/>
        </authorList>
    </citation>
    <scope>NUCLEOTIDE SEQUENCE [LARGE SCALE GENOMIC DNA]</scope>
</reference>
<comment type="caution">
    <text evidence="3">The sequence shown here is derived from an EMBL/GenBank/DDBJ whole genome shotgun (WGS) entry which is preliminary data.</text>
</comment>
<feature type="domain" description="Alpha-galactosidase NEW3" evidence="2">
    <location>
        <begin position="401"/>
        <end position="469"/>
    </location>
</feature>
<evidence type="ECO:0000256" key="1">
    <source>
        <dbReference type="SAM" id="Phobius"/>
    </source>
</evidence>
<feature type="transmembrane region" description="Helical" evidence="1">
    <location>
        <begin position="496"/>
        <end position="518"/>
    </location>
</feature>
<dbReference type="AlphaFoldDB" id="A0A1F5YAR0"/>
<dbReference type="PANTHER" id="PTHR39198">
    <property type="entry name" value="HYPOTHETICAL MEMBRANE PROTEIN, CONSERVED"/>
    <property type="match status" value="1"/>
</dbReference>